<dbReference type="InterPro" id="IPR052215">
    <property type="entry name" value="Plant_ABCG"/>
</dbReference>
<dbReference type="SUPFAM" id="SSF52540">
    <property type="entry name" value="P-loop containing nucleoside triphosphate hydrolases"/>
    <property type="match status" value="1"/>
</dbReference>
<evidence type="ECO:0000256" key="4">
    <source>
        <dbReference type="ARBA" id="ARBA00022692"/>
    </source>
</evidence>
<name>A3LR95_PICST</name>
<evidence type="ECO:0000256" key="2">
    <source>
        <dbReference type="ARBA" id="ARBA00005814"/>
    </source>
</evidence>
<comment type="similarity">
    <text evidence="2">Belongs to the ABC transporter superfamily. ABCG family. Eye pigment precursor importer (TC 3.A.1.204) subfamily.</text>
</comment>
<feature type="domain" description="ABC transporter" evidence="10">
    <location>
        <begin position="8"/>
        <end position="251"/>
    </location>
</feature>
<evidence type="ECO:0000256" key="5">
    <source>
        <dbReference type="ARBA" id="ARBA00022741"/>
    </source>
</evidence>
<gene>
    <name evidence="11" type="ORF">PICST_82629</name>
</gene>
<keyword evidence="7 9" id="KW-1133">Transmembrane helix</keyword>
<dbReference type="GO" id="GO:0005524">
    <property type="term" value="F:ATP binding"/>
    <property type="evidence" value="ECO:0007669"/>
    <property type="project" value="UniProtKB-KW"/>
</dbReference>
<dbReference type="EMBL" id="CP000497">
    <property type="protein sequence ID" value="ABN65703.2"/>
    <property type="molecule type" value="Genomic_DNA"/>
</dbReference>
<reference evidence="11 12" key="1">
    <citation type="journal article" date="2007" name="Nat. Biotechnol.">
        <title>Genome sequence of the lignocellulose-bioconverting and xylose-fermenting yeast Pichia stipitis.</title>
        <authorList>
            <person name="Jeffries T.W."/>
            <person name="Grigoriev I.V."/>
            <person name="Grimwood J."/>
            <person name="Laplaza J.M."/>
            <person name="Aerts A."/>
            <person name="Salamov A."/>
            <person name="Schmutz J."/>
            <person name="Lindquist E."/>
            <person name="Dehal P."/>
            <person name="Shapiro H."/>
            <person name="Jin Y.S."/>
            <person name="Passoth V."/>
            <person name="Richardson P.M."/>
        </authorList>
    </citation>
    <scope>NUCLEOTIDE SEQUENCE [LARGE SCALE GENOMIC DNA]</scope>
    <source>
        <strain evidence="12">ATCC 58785 / CBS 6054 / NBRC 10063 / NRRL Y-11545</strain>
    </source>
</reference>
<dbReference type="KEGG" id="pic:PICST_82629"/>
<dbReference type="InterPro" id="IPR043926">
    <property type="entry name" value="ABCG_dom"/>
</dbReference>
<keyword evidence="8 9" id="KW-0472">Membrane</keyword>
<keyword evidence="5" id="KW-0547">Nucleotide-binding</keyword>
<protein>
    <recommendedName>
        <fullName evidence="10">ABC transporter domain-containing protein</fullName>
    </recommendedName>
</protein>
<dbReference type="InterPro" id="IPR017871">
    <property type="entry name" value="ABC_transporter-like_CS"/>
</dbReference>
<feature type="transmembrane region" description="Helical" evidence="9">
    <location>
        <begin position="441"/>
        <end position="462"/>
    </location>
</feature>
<dbReference type="GO" id="GO:0016887">
    <property type="term" value="F:ATP hydrolysis activity"/>
    <property type="evidence" value="ECO:0007669"/>
    <property type="project" value="InterPro"/>
</dbReference>
<dbReference type="InParanoid" id="A3LR95"/>
<evidence type="ECO:0000313" key="12">
    <source>
        <dbReference type="Proteomes" id="UP000002258"/>
    </source>
</evidence>
<dbReference type="GeneID" id="4838046"/>
<dbReference type="GO" id="GO:0016020">
    <property type="term" value="C:membrane"/>
    <property type="evidence" value="ECO:0007669"/>
    <property type="project" value="UniProtKB-SubCell"/>
</dbReference>
<feature type="transmembrane region" description="Helical" evidence="9">
    <location>
        <begin position="403"/>
        <end position="429"/>
    </location>
</feature>
<dbReference type="InterPro" id="IPR013525">
    <property type="entry name" value="ABC2_TM"/>
</dbReference>
<dbReference type="STRING" id="322104.A3LR95"/>
<dbReference type="PANTHER" id="PTHR48042:SF11">
    <property type="entry name" value="ABC TRANSPORTER G FAMILY MEMBER 11"/>
    <property type="match status" value="1"/>
</dbReference>
<evidence type="ECO:0000256" key="8">
    <source>
        <dbReference type="ARBA" id="ARBA00023136"/>
    </source>
</evidence>
<evidence type="ECO:0000256" key="9">
    <source>
        <dbReference type="SAM" id="Phobius"/>
    </source>
</evidence>
<dbReference type="InterPro" id="IPR003439">
    <property type="entry name" value="ABC_transporter-like_ATP-bd"/>
</dbReference>
<dbReference type="Gene3D" id="3.40.50.300">
    <property type="entry name" value="P-loop containing nucleotide triphosphate hydrolases"/>
    <property type="match status" value="1"/>
</dbReference>
<evidence type="ECO:0000313" key="11">
    <source>
        <dbReference type="EMBL" id="ABN65703.2"/>
    </source>
</evidence>
<evidence type="ECO:0000259" key="10">
    <source>
        <dbReference type="PROSITE" id="PS50893"/>
    </source>
</evidence>
<organism evidence="11 12">
    <name type="scientific">Scheffersomyces stipitis (strain ATCC 58785 / CBS 6054 / NBRC 10063 / NRRL Y-11545)</name>
    <name type="common">Yeast</name>
    <name type="synonym">Pichia stipitis</name>
    <dbReference type="NCBI Taxonomy" id="322104"/>
    <lineage>
        <taxon>Eukaryota</taxon>
        <taxon>Fungi</taxon>
        <taxon>Dikarya</taxon>
        <taxon>Ascomycota</taxon>
        <taxon>Saccharomycotina</taxon>
        <taxon>Pichiomycetes</taxon>
        <taxon>Debaryomycetaceae</taxon>
        <taxon>Scheffersomyces</taxon>
    </lineage>
</organism>
<dbReference type="PROSITE" id="PS50893">
    <property type="entry name" value="ABC_TRANSPORTER_2"/>
    <property type="match status" value="1"/>
</dbReference>
<sequence length="589" mass="66868">MHTKVDSFRWSNVSLKIKSKNNSVCLIDNASGEVQAGEIMALMGPSGSGKTTLLNILAHRNNPRSAVQTGDIYVNGEHASLSMMKQLSSYVEQEDSLIGSLTVQETVDFSARFSQLRGQYRKEAVDRTIELLGLQNQKNVKIGNPIQKGISGGQKRRVSIASQIITYPSILFLDEPTSGLDSVASREVVSMIKRVAEEENMAVICSIHQPSTYTFELFDKVLFLSRGKTVYNDRVDKLVKYFESIGFSIPAYINPSEFVLDLINTDFSSSVIDDDRQDVLSILVDKWNSHVTPIEAVGAFEQMKSDDKEVLNTRVLLQRLLIKARRDIFTYYVRLFMYLGLAILMGTVWLRLGNGQKNIQPFINAIFFSGAFMSFMSVAYIPSFIEDYHSYKKERLNGLYGPFAFTVSNFIIGLPFLFLIASVFSIITFFMCNFNKSATGFFYYLMWLFLDLVAAESMTIFIASIFPNFVISLALTAFANGLWMSVGGFLVPSNILNKFWYYTFYWIDYQRYVFQGMMFNEFSNRNFNCDSQCHCMFDSPLADQCMVQGTAVLDNLGYSNYSKGLWVGVLIAIIFVYRLGSYLVLRFRK</sequence>
<keyword evidence="3" id="KW-0813">Transport</keyword>
<dbReference type="GO" id="GO:0140359">
    <property type="term" value="F:ABC-type transporter activity"/>
    <property type="evidence" value="ECO:0007669"/>
    <property type="project" value="InterPro"/>
</dbReference>
<feature type="transmembrane region" description="Helical" evidence="9">
    <location>
        <begin position="469"/>
        <end position="491"/>
    </location>
</feature>
<comment type="subcellular location">
    <subcellularLocation>
        <location evidence="1">Membrane</location>
        <topology evidence="1">Multi-pass membrane protein</topology>
    </subcellularLocation>
</comment>
<dbReference type="Proteomes" id="UP000002258">
    <property type="component" value="Chromosome 3"/>
</dbReference>
<dbReference type="SMART" id="SM00382">
    <property type="entry name" value="AAA"/>
    <property type="match status" value="1"/>
</dbReference>
<evidence type="ECO:0000256" key="7">
    <source>
        <dbReference type="ARBA" id="ARBA00022989"/>
    </source>
</evidence>
<keyword evidence="4 9" id="KW-0812">Transmembrane</keyword>
<dbReference type="Pfam" id="PF01061">
    <property type="entry name" value="ABC2_membrane"/>
    <property type="match status" value="1"/>
</dbReference>
<dbReference type="AlphaFoldDB" id="A3LR95"/>
<dbReference type="eggNOG" id="KOG0061">
    <property type="taxonomic scope" value="Eukaryota"/>
</dbReference>
<keyword evidence="6" id="KW-0067">ATP-binding</keyword>
<dbReference type="InterPro" id="IPR003593">
    <property type="entry name" value="AAA+_ATPase"/>
</dbReference>
<dbReference type="HOGENOM" id="CLU_000604_57_7_1"/>
<feature type="transmembrane region" description="Helical" evidence="9">
    <location>
        <begin position="362"/>
        <end position="382"/>
    </location>
</feature>
<evidence type="ECO:0000256" key="6">
    <source>
        <dbReference type="ARBA" id="ARBA00022840"/>
    </source>
</evidence>
<feature type="transmembrane region" description="Helical" evidence="9">
    <location>
        <begin position="329"/>
        <end position="350"/>
    </location>
</feature>
<keyword evidence="12" id="KW-1185">Reference proteome</keyword>
<dbReference type="OMA" id="FWYYTFY"/>
<accession>A3LR95</accession>
<dbReference type="PROSITE" id="PS00211">
    <property type="entry name" value="ABC_TRANSPORTER_1"/>
    <property type="match status" value="1"/>
</dbReference>
<dbReference type="Pfam" id="PF19055">
    <property type="entry name" value="ABC2_membrane_7"/>
    <property type="match status" value="1"/>
</dbReference>
<dbReference type="OrthoDB" id="66620at2759"/>
<evidence type="ECO:0000256" key="3">
    <source>
        <dbReference type="ARBA" id="ARBA00022448"/>
    </source>
</evidence>
<dbReference type="PANTHER" id="PTHR48042">
    <property type="entry name" value="ABC TRANSPORTER G FAMILY MEMBER 11"/>
    <property type="match status" value="1"/>
</dbReference>
<feature type="transmembrane region" description="Helical" evidence="9">
    <location>
        <begin position="565"/>
        <end position="585"/>
    </location>
</feature>
<evidence type="ECO:0000256" key="1">
    <source>
        <dbReference type="ARBA" id="ARBA00004141"/>
    </source>
</evidence>
<dbReference type="RefSeq" id="XP_001383732.2">
    <property type="nucleotide sequence ID" value="XM_001383695.1"/>
</dbReference>
<dbReference type="InterPro" id="IPR027417">
    <property type="entry name" value="P-loop_NTPase"/>
</dbReference>
<dbReference type="Pfam" id="PF00005">
    <property type="entry name" value="ABC_tran"/>
    <property type="match status" value="1"/>
</dbReference>
<proteinExistence type="inferred from homology"/>